<dbReference type="EMBL" id="JACHXI010000014">
    <property type="protein sequence ID" value="MBB3104266.1"/>
    <property type="molecule type" value="Genomic_DNA"/>
</dbReference>
<evidence type="ECO:0000313" key="12">
    <source>
        <dbReference type="Proteomes" id="UP000549250"/>
    </source>
</evidence>
<dbReference type="GO" id="GO:0009236">
    <property type="term" value="P:cobalamin biosynthetic process"/>
    <property type="evidence" value="ECO:0007669"/>
    <property type="project" value="UniProtKB-UniPathway"/>
</dbReference>
<comment type="function">
    <text evidence="2">Decarboxylates L-threonine-O-3-phosphate to yield (R)-1-amino-2-propanol O-2-phosphate, the precursor for the linkage between the nucleotide loop and the corrin ring in cobalamin.</text>
</comment>
<dbReference type="SUPFAM" id="SSF53383">
    <property type="entry name" value="PLP-dependent transferases"/>
    <property type="match status" value="1"/>
</dbReference>
<proteinExistence type="predicted"/>
<sequence length="328" mass="35774">MLEHGGRLHQAARRYGITRADWLDLSTGIAPYSLALPDIPLTAWARLPEPDDELEAAARSYYNAASLLPVAGSQTAIQALPRLRAPSRVGILAPCYAEHAQAWQRAGHELIQLDEQNLPAALDTLDVLLVVNPNNPSGRLLAPERLLEWQAWLARRGGWLIVDEAFMDCTPQASLARQTGLPGLIVLRSFGKFFGMAGARLGFVLGEKSLLEALNEQLGPWPIAGPTRVIACAQLQDAVGQHRQRERLHSDGQRLADLLTQHALPPAGGCALFQWLRHPQAAELHATLARQGILTRLFHAPSSLRLGLPPDVAGWARLEQALTGWKAA</sequence>
<dbReference type="Gene3D" id="3.90.1150.10">
    <property type="entry name" value="Aspartate Aminotransferase, domain 1"/>
    <property type="match status" value="1"/>
</dbReference>
<evidence type="ECO:0000256" key="3">
    <source>
        <dbReference type="ARBA" id="ARBA00004953"/>
    </source>
</evidence>
<dbReference type="NCBIfam" id="TIGR01140">
    <property type="entry name" value="L_thr_O3P_dcar"/>
    <property type="match status" value="1"/>
</dbReference>
<dbReference type="GO" id="GO:0030170">
    <property type="term" value="F:pyridoxal phosphate binding"/>
    <property type="evidence" value="ECO:0007669"/>
    <property type="project" value="InterPro"/>
</dbReference>
<dbReference type="PROSITE" id="PS00105">
    <property type="entry name" value="AA_TRANSFER_CLASS_1"/>
    <property type="match status" value="1"/>
</dbReference>
<dbReference type="PANTHER" id="PTHR42885">
    <property type="entry name" value="HISTIDINOL-PHOSPHATE AMINOTRANSFERASE-RELATED"/>
    <property type="match status" value="1"/>
</dbReference>
<evidence type="ECO:0000256" key="1">
    <source>
        <dbReference type="ARBA" id="ARBA00001933"/>
    </source>
</evidence>
<dbReference type="GO" id="GO:0048472">
    <property type="term" value="F:threonine-phosphate decarboxylase activity"/>
    <property type="evidence" value="ECO:0007669"/>
    <property type="project" value="UniProtKB-EC"/>
</dbReference>
<comment type="caution">
    <text evidence="11">The sequence shown here is derived from an EMBL/GenBank/DDBJ whole genome shotgun (WGS) entry which is preliminary data.</text>
</comment>
<name>A0A839T740_AZOMA</name>
<evidence type="ECO:0000256" key="6">
    <source>
        <dbReference type="ARBA" id="ARBA00022898"/>
    </source>
</evidence>
<gene>
    <name evidence="11" type="ORF">FHR87_002681</name>
</gene>
<keyword evidence="12" id="KW-1185">Reference proteome</keyword>
<dbReference type="Gene3D" id="3.40.640.10">
    <property type="entry name" value="Type I PLP-dependent aspartate aminotransferase-like (Major domain)"/>
    <property type="match status" value="1"/>
</dbReference>
<evidence type="ECO:0000256" key="2">
    <source>
        <dbReference type="ARBA" id="ARBA00003444"/>
    </source>
</evidence>
<accession>A0A839T740</accession>
<keyword evidence="6" id="KW-0663">Pyridoxal phosphate</keyword>
<dbReference type="UniPathway" id="UPA00148"/>
<dbReference type="InterPro" id="IPR015421">
    <property type="entry name" value="PyrdxlP-dep_Trfase_major"/>
</dbReference>
<evidence type="ECO:0000256" key="4">
    <source>
        <dbReference type="ARBA" id="ARBA00012285"/>
    </source>
</evidence>
<evidence type="ECO:0000313" key="11">
    <source>
        <dbReference type="EMBL" id="MBB3104266.1"/>
    </source>
</evidence>
<feature type="domain" description="Aminotransferase class I/classII large" evidence="10">
    <location>
        <begin position="50"/>
        <end position="308"/>
    </location>
</feature>
<dbReference type="InterPro" id="IPR005860">
    <property type="entry name" value="CobD"/>
</dbReference>
<evidence type="ECO:0000259" key="10">
    <source>
        <dbReference type="Pfam" id="PF00155"/>
    </source>
</evidence>
<reference evidence="11 12" key="1">
    <citation type="submission" date="2020-08" db="EMBL/GenBank/DDBJ databases">
        <title>Genomic Encyclopedia of Type Strains, Phase III (KMG-III): the genomes of soil and plant-associated and newly described type strains.</title>
        <authorList>
            <person name="Whitman W."/>
        </authorList>
    </citation>
    <scope>NUCLEOTIDE SEQUENCE [LARGE SCALE GENOMIC DNA]</scope>
    <source>
        <strain evidence="11 12">CECT 4462</strain>
    </source>
</reference>
<dbReference type="CDD" id="cd00609">
    <property type="entry name" value="AAT_like"/>
    <property type="match status" value="1"/>
</dbReference>
<keyword evidence="7" id="KW-0456">Lyase</keyword>
<dbReference type="RefSeq" id="WP_183167157.1">
    <property type="nucleotide sequence ID" value="NZ_JACHXI010000014.1"/>
</dbReference>
<dbReference type="InterPro" id="IPR015424">
    <property type="entry name" value="PyrdxlP-dep_Trfase"/>
</dbReference>
<evidence type="ECO:0000256" key="9">
    <source>
        <dbReference type="ARBA" id="ARBA00048531"/>
    </source>
</evidence>
<comment type="catalytic activity">
    <reaction evidence="9">
        <text>O-phospho-L-threonine + H(+) = (R)-1-aminopropan-2-yl phosphate + CO2</text>
        <dbReference type="Rhea" id="RHEA:11492"/>
        <dbReference type="ChEBI" id="CHEBI:15378"/>
        <dbReference type="ChEBI" id="CHEBI:16526"/>
        <dbReference type="ChEBI" id="CHEBI:58563"/>
        <dbReference type="ChEBI" id="CHEBI:58675"/>
        <dbReference type="EC" id="4.1.1.81"/>
    </reaction>
</comment>
<evidence type="ECO:0000256" key="7">
    <source>
        <dbReference type="ARBA" id="ARBA00023239"/>
    </source>
</evidence>
<dbReference type="PANTHER" id="PTHR42885:SF1">
    <property type="entry name" value="THREONINE-PHOSPHATE DECARBOXYLASE"/>
    <property type="match status" value="1"/>
</dbReference>
<dbReference type="Proteomes" id="UP000549250">
    <property type="component" value="Unassembled WGS sequence"/>
</dbReference>
<protein>
    <recommendedName>
        <fullName evidence="4">threonine-phosphate decarboxylase</fullName>
        <ecNumber evidence="4">4.1.1.81</ecNumber>
    </recommendedName>
    <alternativeName>
        <fullName evidence="8">L-threonine-O-3-phosphate decarboxylase</fullName>
    </alternativeName>
</protein>
<dbReference type="InterPro" id="IPR004838">
    <property type="entry name" value="NHTrfase_class1_PyrdxlP-BS"/>
</dbReference>
<dbReference type="EC" id="4.1.1.81" evidence="4"/>
<evidence type="ECO:0000256" key="5">
    <source>
        <dbReference type="ARBA" id="ARBA00022573"/>
    </source>
</evidence>
<dbReference type="InterPro" id="IPR015422">
    <property type="entry name" value="PyrdxlP-dep_Trfase_small"/>
</dbReference>
<dbReference type="InterPro" id="IPR004839">
    <property type="entry name" value="Aminotransferase_I/II_large"/>
</dbReference>
<dbReference type="AlphaFoldDB" id="A0A839T740"/>
<comment type="cofactor">
    <cofactor evidence="1">
        <name>pyridoxal 5'-phosphate</name>
        <dbReference type="ChEBI" id="CHEBI:597326"/>
    </cofactor>
</comment>
<comment type="pathway">
    <text evidence="3">Cofactor biosynthesis; adenosylcobalamin biosynthesis.</text>
</comment>
<dbReference type="Pfam" id="PF00155">
    <property type="entry name" value="Aminotran_1_2"/>
    <property type="match status" value="1"/>
</dbReference>
<keyword evidence="5" id="KW-0169">Cobalamin biosynthesis</keyword>
<evidence type="ECO:0000256" key="8">
    <source>
        <dbReference type="ARBA" id="ARBA00029996"/>
    </source>
</evidence>
<organism evidence="11 12">
    <name type="scientific">Azomonas macrocytogenes</name>
    <name type="common">Azotobacter macrocytogenes</name>
    <dbReference type="NCBI Taxonomy" id="69962"/>
    <lineage>
        <taxon>Bacteria</taxon>
        <taxon>Pseudomonadati</taxon>
        <taxon>Pseudomonadota</taxon>
        <taxon>Gammaproteobacteria</taxon>
        <taxon>Pseudomonadales</taxon>
        <taxon>Pseudomonadaceae</taxon>
        <taxon>Azomonas</taxon>
    </lineage>
</organism>